<evidence type="ECO:0000256" key="4">
    <source>
        <dbReference type="SAM" id="MobiDB-lite"/>
    </source>
</evidence>
<dbReference type="Gene3D" id="3.30.465.10">
    <property type="match status" value="1"/>
</dbReference>
<dbReference type="InterPro" id="IPR036683">
    <property type="entry name" value="CO_DH_flav_C_dom_sf"/>
</dbReference>
<name>A0A8J7WS17_9ACTN</name>
<accession>A0A8J7WS17</accession>
<evidence type="ECO:0000256" key="3">
    <source>
        <dbReference type="ARBA" id="ARBA00023002"/>
    </source>
</evidence>
<keyword evidence="1" id="KW-0285">Flavoprotein</keyword>
<evidence type="ECO:0000256" key="1">
    <source>
        <dbReference type="ARBA" id="ARBA00022630"/>
    </source>
</evidence>
<dbReference type="GO" id="GO:0071949">
    <property type="term" value="F:FAD binding"/>
    <property type="evidence" value="ECO:0007669"/>
    <property type="project" value="InterPro"/>
</dbReference>
<sequence>MDSGTAVADRAVAFPGSVREALDAMTACPQATLVAGGTEVMTLVNSGALRPSCLVVLDRIEELRGVWFGDQEIVLGSATTCADLMQSDVRGVLPALAQAARSIASPGVRSRATLGGNLLSGKRPGGPAAAAPTRDLLTVLVALNAVAVCRSEQGWRQLPVAELYARDGGVNLRPGELLTALRVPTCGGRQGFMKVGTRAGAARSLVTFALAADLSARTVTCAIGGFSPLAVRVDHAGQWLAEHVDWENGAIPDPTTYPRFARLIAEGLVVPGSAGPAGRTTVAVPQSYREQAAEVCARRALVRALPPAGWLEQVAQYQQRAEFVRNRARVERAERGLPPEPPVPGQMPGAQPPGGGLSRGAGA</sequence>
<dbReference type="InterPro" id="IPR016166">
    <property type="entry name" value="FAD-bd_PCMH"/>
</dbReference>
<dbReference type="GO" id="GO:0016491">
    <property type="term" value="F:oxidoreductase activity"/>
    <property type="evidence" value="ECO:0007669"/>
    <property type="project" value="UniProtKB-KW"/>
</dbReference>
<dbReference type="AlphaFoldDB" id="A0A8J7WS17"/>
<dbReference type="EMBL" id="JAGSXH010000053">
    <property type="protein sequence ID" value="MBS2964545.1"/>
    <property type="molecule type" value="Genomic_DNA"/>
</dbReference>
<evidence type="ECO:0000259" key="5">
    <source>
        <dbReference type="PROSITE" id="PS51387"/>
    </source>
</evidence>
<dbReference type="InterPro" id="IPR036318">
    <property type="entry name" value="FAD-bd_PCMH-like_sf"/>
</dbReference>
<dbReference type="SUPFAM" id="SSF56176">
    <property type="entry name" value="FAD-binding/transporter-associated domain-like"/>
    <property type="match status" value="1"/>
</dbReference>
<feature type="domain" description="FAD-binding PCMH-type" evidence="5">
    <location>
        <begin position="4"/>
        <end position="188"/>
    </location>
</feature>
<feature type="region of interest" description="Disordered" evidence="4">
    <location>
        <begin position="330"/>
        <end position="363"/>
    </location>
</feature>
<protein>
    <submittedName>
        <fullName evidence="6">FAD binding domain-containing protein</fullName>
    </submittedName>
</protein>
<dbReference type="PANTHER" id="PTHR42659">
    <property type="entry name" value="XANTHINE DEHYDROGENASE SUBUNIT C-RELATED"/>
    <property type="match status" value="1"/>
</dbReference>
<dbReference type="InterPro" id="IPR002346">
    <property type="entry name" value="Mopterin_DH_FAD-bd"/>
</dbReference>
<comment type="caution">
    <text evidence="6">The sequence shown here is derived from an EMBL/GenBank/DDBJ whole genome shotgun (WGS) entry which is preliminary data.</text>
</comment>
<evidence type="ECO:0000313" key="6">
    <source>
        <dbReference type="EMBL" id="MBS2964545.1"/>
    </source>
</evidence>
<evidence type="ECO:0000256" key="2">
    <source>
        <dbReference type="ARBA" id="ARBA00022827"/>
    </source>
</evidence>
<evidence type="ECO:0000313" key="7">
    <source>
        <dbReference type="Proteomes" id="UP000677913"/>
    </source>
</evidence>
<dbReference type="PANTHER" id="PTHR42659:SF2">
    <property type="entry name" value="XANTHINE DEHYDROGENASE SUBUNIT C-RELATED"/>
    <property type="match status" value="1"/>
</dbReference>
<gene>
    <name evidence="6" type="ORF">KGA66_15930</name>
</gene>
<dbReference type="Gene3D" id="3.30.43.10">
    <property type="entry name" value="Uridine Diphospho-n-acetylenolpyruvylglucosamine Reductase, domain 2"/>
    <property type="match status" value="1"/>
</dbReference>
<keyword evidence="2" id="KW-0274">FAD</keyword>
<dbReference type="Gene3D" id="3.30.390.50">
    <property type="entry name" value="CO dehydrogenase flavoprotein, C-terminal domain"/>
    <property type="match status" value="1"/>
</dbReference>
<dbReference type="InterPro" id="IPR016169">
    <property type="entry name" value="FAD-bd_PCMH_sub2"/>
</dbReference>
<reference evidence="6" key="1">
    <citation type="submission" date="2021-04" db="EMBL/GenBank/DDBJ databases">
        <title>Genome based classification of Actinospica acidithermotolerans sp. nov., an actinobacterium isolated from an Indonesian hot spring.</title>
        <authorList>
            <person name="Kusuma A.B."/>
            <person name="Putra K.E."/>
            <person name="Nafisah S."/>
            <person name="Loh J."/>
            <person name="Nouioui I."/>
            <person name="Goodfellow M."/>
        </authorList>
    </citation>
    <scope>NUCLEOTIDE SEQUENCE</scope>
    <source>
        <strain evidence="6">DSM 45618</strain>
    </source>
</reference>
<dbReference type="RefSeq" id="WP_211468907.1">
    <property type="nucleotide sequence ID" value="NZ_JAGSXH010000053.1"/>
</dbReference>
<keyword evidence="7" id="KW-1185">Reference proteome</keyword>
<keyword evidence="3" id="KW-0560">Oxidoreductase</keyword>
<dbReference type="Proteomes" id="UP000677913">
    <property type="component" value="Unassembled WGS sequence"/>
</dbReference>
<feature type="compositionally biased region" description="Gly residues" evidence="4">
    <location>
        <begin position="352"/>
        <end position="363"/>
    </location>
</feature>
<dbReference type="PROSITE" id="PS51387">
    <property type="entry name" value="FAD_PCMH"/>
    <property type="match status" value="1"/>
</dbReference>
<organism evidence="6 7">
    <name type="scientific">Actinocrinis puniceicyclus</name>
    <dbReference type="NCBI Taxonomy" id="977794"/>
    <lineage>
        <taxon>Bacteria</taxon>
        <taxon>Bacillati</taxon>
        <taxon>Actinomycetota</taxon>
        <taxon>Actinomycetes</taxon>
        <taxon>Catenulisporales</taxon>
        <taxon>Actinospicaceae</taxon>
        <taxon>Actinocrinis</taxon>
    </lineage>
</organism>
<dbReference type="InterPro" id="IPR051312">
    <property type="entry name" value="Diverse_Substr_Oxidored"/>
</dbReference>
<proteinExistence type="predicted"/>
<dbReference type="Pfam" id="PF00941">
    <property type="entry name" value="FAD_binding_5"/>
    <property type="match status" value="1"/>
</dbReference>
<dbReference type="InterPro" id="IPR016167">
    <property type="entry name" value="FAD-bd_PCMH_sub1"/>
</dbReference>
<dbReference type="SUPFAM" id="SSF55447">
    <property type="entry name" value="CO dehydrogenase flavoprotein C-terminal domain-like"/>
    <property type="match status" value="1"/>
</dbReference>